<reference evidence="2 3" key="1">
    <citation type="submission" date="2018-03" db="EMBL/GenBank/DDBJ databases">
        <title>Rhodobacter veldkampii.</title>
        <authorList>
            <person name="Meyer T.E."/>
            <person name="Miller S."/>
            <person name="Lodha T."/>
            <person name="Gandham S."/>
            <person name="Chintalapati S."/>
            <person name="Chintalapati V.R."/>
        </authorList>
    </citation>
    <scope>NUCLEOTIDE SEQUENCE [LARGE SCALE GENOMIC DNA]</scope>
    <source>
        <strain evidence="2 3">DSM 11550</strain>
    </source>
</reference>
<dbReference type="AlphaFoldDB" id="A0A2T4JH53"/>
<dbReference type="InterPro" id="IPR035093">
    <property type="entry name" value="RelE/ParE_toxin_dom_sf"/>
</dbReference>
<gene>
    <name evidence="2" type="ORF">C5F46_10095</name>
</gene>
<dbReference type="EMBL" id="PZKF01000021">
    <property type="protein sequence ID" value="PTE17231.1"/>
    <property type="molecule type" value="Genomic_DNA"/>
</dbReference>
<evidence type="ECO:0000313" key="2">
    <source>
        <dbReference type="EMBL" id="PTE17231.1"/>
    </source>
</evidence>
<dbReference type="Proteomes" id="UP000241899">
    <property type="component" value="Unassembled WGS sequence"/>
</dbReference>
<comment type="caution">
    <text evidence="2">The sequence shown here is derived from an EMBL/GenBank/DDBJ whole genome shotgun (WGS) entry which is preliminary data.</text>
</comment>
<keyword evidence="1" id="KW-1277">Toxin-antitoxin system</keyword>
<accession>A0A2T4JH53</accession>
<organism evidence="2 3">
    <name type="scientific">Phaeovulum veldkampii DSM 11550</name>
    <dbReference type="NCBI Taxonomy" id="1185920"/>
    <lineage>
        <taxon>Bacteria</taxon>
        <taxon>Pseudomonadati</taxon>
        <taxon>Pseudomonadota</taxon>
        <taxon>Alphaproteobacteria</taxon>
        <taxon>Rhodobacterales</taxon>
        <taxon>Paracoccaceae</taxon>
        <taxon>Phaeovulum</taxon>
    </lineage>
</organism>
<dbReference type="InterPro" id="IPR007712">
    <property type="entry name" value="RelE/ParE_toxin"/>
</dbReference>
<evidence type="ECO:0000313" key="3">
    <source>
        <dbReference type="Proteomes" id="UP000241899"/>
    </source>
</evidence>
<protein>
    <submittedName>
        <fullName evidence="2">Plasmid stabilization protein</fullName>
    </submittedName>
</protein>
<dbReference type="Pfam" id="PF05016">
    <property type="entry name" value="ParE_toxin"/>
    <property type="match status" value="1"/>
</dbReference>
<sequence length="114" mass="13718">MAIRIQEAASLRLDEIYRYTRDRWGAEQADRYITELFAAFDQIESHGITSRPIPAEFGVDGFYFRHAHHFVYWRRLSNGDVGIVTILQERMHQMDRFREDLRKRRLRPIELMCS</sequence>
<dbReference type="OrthoDB" id="7173315at2"/>
<proteinExistence type="predicted"/>
<name>A0A2T4JH53_9RHOB</name>
<keyword evidence="3" id="KW-1185">Reference proteome</keyword>
<dbReference type="Gene3D" id="3.30.2310.20">
    <property type="entry name" value="RelE-like"/>
    <property type="match status" value="1"/>
</dbReference>
<dbReference type="RefSeq" id="WP_107325229.1">
    <property type="nucleotide sequence ID" value="NZ_NHSP01000032.1"/>
</dbReference>
<evidence type="ECO:0000256" key="1">
    <source>
        <dbReference type="ARBA" id="ARBA00022649"/>
    </source>
</evidence>